<dbReference type="Gene3D" id="3.40.50.300">
    <property type="entry name" value="P-loop containing nucleotide triphosphate hydrolases"/>
    <property type="match status" value="1"/>
</dbReference>
<keyword evidence="9 13" id="KW-0238">DNA-binding</keyword>
<reference evidence="16 17" key="1">
    <citation type="submission" date="2015-11" db="EMBL/GenBank/DDBJ databases">
        <title>The genome of Debaryomyces fabryi.</title>
        <authorList>
            <person name="Tafer H."/>
            <person name="Lopandic K."/>
        </authorList>
    </citation>
    <scope>NUCLEOTIDE SEQUENCE [LARGE SCALE GENOMIC DNA]</scope>
    <source>
        <strain evidence="16 17">CBS 789</strain>
    </source>
</reference>
<keyword evidence="6 13" id="KW-0547">Nucleotide-binding</keyword>
<dbReference type="GO" id="GO:0003682">
    <property type="term" value="F:chromatin binding"/>
    <property type="evidence" value="ECO:0007669"/>
    <property type="project" value="InterPro"/>
</dbReference>
<protein>
    <recommendedName>
        <fullName evidence="3 13">Origin recognition complex subunit 1</fullName>
    </recommendedName>
</protein>
<dbReference type="GeneID" id="26840513"/>
<dbReference type="Pfam" id="PF21312">
    <property type="entry name" value="WHD_ORC1"/>
    <property type="match status" value="1"/>
</dbReference>
<dbReference type="Proteomes" id="UP000054251">
    <property type="component" value="Unassembled WGS sequence"/>
</dbReference>
<dbReference type="GO" id="GO:0005664">
    <property type="term" value="C:nuclear origin of replication recognition complex"/>
    <property type="evidence" value="ECO:0007669"/>
    <property type="project" value="TreeGrafter"/>
</dbReference>
<dbReference type="PANTHER" id="PTHR10763:SF23">
    <property type="entry name" value="ORIGIN RECOGNITION COMPLEX SUBUNIT 1"/>
    <property type="match status" value="1"/>
</dbReference>
<dbReference type="FunFam" id="1.10.8.60:FF:000274">
    <property type="entry name" value="Origin recognition complex subunit 1"/>
    <property type="match status" value="1"/>
</dbReference>
<gene>
    <name evidence="16" type="ORF">AC631_03504</name>
</gene>
<dbReference type="GO" id="GO:0016887">
    <property type="term" value="F:ATP hydrolysis activity"/>
    <property type="evidence" value="ECO:0007669"/>
    <property type="project" value="InterPro"/>
</dbReference>
<dbReference type="InterPro" id="IPR001025">
    <property type="entry name" value="BAH_dom"/>
</dbReference>
<feature type="region of interest" description="Disordered" evidence="14">
    <location>
        <begin position="115"/>
        <end position="222"/>
    </location>
</feature>
<dbReference type="OrthoDB" id="1926878at2759"/>
<keyword evidence="17" id="KW-1185">Reference proteome</keyword>
<evidence type="ECO:0000256" key="6">
    <source>
        <dbReference type="ARBA" id="ARBA00022741"/>
    </source>
</evidence>
<sequence>MRDIEDADLPKIEEYKERSNLNETELFITSYLDEVKLNEIITKVNILSEEEFKNDIVIDDSNKANTFVCRRGCDSAGELFTDVFDFRDLCVLFEKNHNEFIEFIRRKTVPVAYNTSKTHDKPKSIKEKLDEVETKKPKKKPVSKQIIEEDEVDNDSSDEFESALDLQDEPSSEELESDEEITESRNSSPTKRKTSVKQKETKEKRKRSKTPNSHSKFDDESRQFITSVVSPLNKRMKIKDSSKPSILALSPRKAKKGVSNDEYSKGGTLGVDASSEAFKEVKAKLHTSTRLSSLPCREDEFTSIYLNLETAIQEQTGCCLYVSGTPGVGKTATVREVIAQLRELTEMNELNDFDYLEINGLKLLSPNVAYEKLWEKISGLKVTASNAALLLESYFSQDTPRKPLIVLMDELDQIVTKKQNVMYNFFNWPTYSNSKLIVIAVANTMDLPERVLSNKISSRLGLRRIQFIGYTFEQLGSIIKHRLDMLTKQNKRKVIINSDAIGFASRKVASVSGDARRALTICRRAVEIAEKEFVSSKEDPRNEEEIENESYHVQISHISKAINETVNSPISQFLMTLPFASKLVLAGVLLRMKRSGLAENSLGDIIDEMKNSLTMLTSRDGDKALEAIDSKMTLIDLLYGNGLLQLPDSDFNLKDTNIRILRFKYVVNELVENGILQQNVRGERHSLINLNISEEEVVSVLKRDKEISSIL</sequence>
<dbReference type="CDD" id="cd00009">
    <property type="entry name" value="AAA"/>
    <property type="match status" value="1"/>
</dbReference>
<evidence type="ECO:0000256" key="11">
    <source>
        <dbReference type="ARBA" id="ARBA00053599"/>
    </source>
</evidence>
<keyword evidence="7 13" id="KW-0067">ATP-binding</keyword>
<dbReference type="SMART" id="SM00382">
    <property type="entry name" value="AAA"/>
    <property type="match status" value="1"/>
</dbReference>
<evidence type="ECO:0000256" key="13">
    <source>
        <dbReference type="RuleBase" id="RU365058"/>
    </source>
</evidence>
<feature type="domain" description="BAH" evidence="15">
    <location>
        <begin position="1"/>
        <end position="84"/>
    </location>
</feature>
<dbReference type="RefSeq" id="XP_015466836.1">
    <property type="nucleotide sequence ID" value="XM_015612333.1"/>
</dbReference>
<dbReference type="InterPro" id="IPR048867">
    <property type="entry name" value="WHD_ORC1"/>
</dbReference>
<evidence type="ECO:0000256" key="12">
    <source>
        <dbReference type="ARBA" id="ARBA00062293"/>
    </source>
</evidence>
<dbReference type="InterPro" id="IPR003593">
    <property type="entry name" value="AAA+_ATPase"/>
</dbReference>
<dbReference type="InterPro" id="IPR041083">
    <property type="entry name" value="AAA_lid_10"/>
</dbReference>
<keyword evidence="4 13" id="KW-0235">DNA replication</keyword>
<feature type="compositionally biased region" description="Acidic residues" evidence="14">
    <location>
        <begin position="148"/>
        <end position="181"/>
    </location>
</feature>
<keyword evidence="10 13" id="KW-0539">Nucleus</keyword>
<proteinExistence type="inferred from homology"/>
<accession>A0A0V1PWV4</accession>
<dbReference type="GO" id="GO:0005524">
    <property type="term" value="F:ATP binding"/>
    <property type="evidence" value="ECO:0007669"/>
    <property type="project" value="UniProtKB-KW"/>
</dbReference>
<dbReference type="GO" id="GO:0003688">
    <property type="term" value="F:DNA replication origin binding"/>
    <property type="evidence" value="ECO:0007669"/>
    <property type="project" value="TreeGrafter"/>
</dbReference>
<comment type="caution">
    <text evidence="16">The sequence shown here is derived from an EMBL/GenBank/DDBJ whole genome shotgun (WGS) entry which is preliminary data.</text>
</comment>
<dbReference type="GO" id="GO:0006270">
    <property type="term" value="P:DNA replication initiation"/>
    <property type="evidence" value="ECO:0007669"/>
    <property type="project" value="TreeGrafter"/>
</dbReference>
<feature type="compositionally biased region" description="Basic and acidic residues" evidence="14">
    <location>
        <begin position="117"/>
        <end position="135"/>
    </location>
</feature>
<evidence type="ECO:0000256" key="7">
    <source>
        <dbReference type="ARBA" id="ARBA00022840"/>
    </source>
</evidence>
<organism evidence="16 17">
    <name type="scientific">Debaryomyces fabryi</name>
    <dbReference type="NCBI Taxonomy" id="58627"/>
    <lineage>
        <taxon>Eukaryota</taxon>
        <taxon>Fungi</taxon>
        <taxon>Dikarya</taxon>
        <taxon>Ascomycota</taxon>
        <taxon>Saccharomycotina</taxon>
        <taxon>Pichiomycetes</taxon>
        <taxon>Debaryomycetaceae</taxon>
        <taxon>Debaryomyces</taxon>
    </lineage>
</organism>
<dbReference type="GO" id="GO:0033314">
    <property type="term" value="P:mitotic DNA replication checkpoint signaling"/>
    <property type="evidence" value="ECO:0007669"/>
    <property type="project" value="TreeGrafter"/>
</dbReference>
<dbReference type="SUPFAM" id="SSF82061">
    <property type="entry name" value="BAH domain"/>
    <property type="match status" value="1"/>
</dbReference>
<evidence type="ECO:0000259" key="15">
    <source>
        <dbReference type="PROSITE" id="PS51038"/>
    </source>
</evidence>
<evidence type="ECO:0000313" key="16">
    <source>
        <dbReference type="EMBL" id="KSA00734.1"/>
    </source>
</evidence>
<evidence type="ECO:0000256" key="9">
    <source>
        <dbReference type="ARBA" id="ARBA00023125"/>
    </source>
</evidence>
<keyword evidence="8" id="KW-0460">Magnesium</keyword>
<dbReference type="Gene3D" id="1.10.8.60">
    <property type="match status" value="1"/>
</dbReference>
<comment type="function">
    <text evidence="13">Component of the origin recognition complex (ORC) that binds origins of replication. DNA-binding is ATP-dependent, however specific DNA sequences that define origins of replication have not been identified so far. ORC is required to assemble the pre-replication complex necessary to initiate DNA replication.</text>
</comment>
<dbReference type="InterPro" id="IPR027417">
    <property type="entry name" value="P-loop_NTPase"/>
</dbReference>
<evidence type="ECO:0000313" key="17">
    <source>
        <dbReference type="Proteomes" id="UP000054251"/>
    </source>
</evidence>
<evidence type="ECO:0000256" key="3">
    <source>
        <dbReference type="ARBA" id="ARBA00019081"/>
    </source>
</evidence>
<keyword evidence="5" id="KW-0479">Metal-binding</keyword>
<evidence type="ECO:0000256" key="10">
    <source>
        <dbReference type="ARBA" id="ARBA00023242"/>
    </source>
</evidence>
<evidence type="ECO:0000256" key="4">
    <source>
        <dbReference type="ARBA" id="ARBA00022705"/>
    </source>
</evidence>
<dbReference type="PANTHER" id="PTHR10763">
    <property type="entry name" value="CELL DIVISION CONTROL PROTEIN 6-RELATED"/>
    <property type="match status" value="1"/>
</dbReference>
<dbReference type="AlphaFoldDB" id="A0A0V1PWV4"/>
<dbReference type="Pfam" id="PF00004">
    <property type="entry name" value="AAA"/>
    <property type="match status" value="1"/>
</dbReference>
<comment type="subunit">
    <text evidence="12 13">ORC is composed of six subunits.</text>
</comment>
<dbReference type="InterPro" id="IPR003959">
    <property type="entry name" value="ATPase_AAA_core"/>
</dbReference>
<evidence type="ECO:0000256" key="8">
    <source>
        <dbReference type="ARBA" id="ARBA00022842"/>
    </source>
</evidence>
<dbReference type="SUPFAM" id="SSF52540">
    <property type="entry name" value="P-loop containing nucleoside triphosphate hydrolases"/>
    <property type="match status" value="1"/>
</dbReference>
<comment type="function">
    <text evidence="11">Component of the origin recognition complex (ORC) that binds origins of replication. It has a role in both chromosomal replication and mating type transcriptional silencing. Binds to the ARS consensus sequence (ACS) of origins of replication in an ATP-dependent manner.</text>
</comment>
<name>A0A0V1PWV4_9ASCO</name>
<dbReference type="EMBL" id="LMYN01000076">
    <property type="protein sequence ID" value="KSA00734.1"/>
    <property type="molecule type" value="Genomic_DNA"/>
</dbReference>
<dbReference type="FunFam" id="3.40.50.300:FF:000199">
    <property type="entry name" value="Origin recognition complex subunit 1"/>
    <property type="match status" value="1"/>
</dbReference>
<dbReference type="InterPro" id="IPR043151">
    <property type="entry name" value="BAH_sf"/>
</dbReference>
<dbReference type="GO" id="GO:0046872">
    <property type="term" value="F:metal ion binding"/>
    <property type="evidence" value="ECO:0007669"/>
    <property type="project" value="UniProtKB-KW"/>
</dbReference>
<dbReference type="PROSITE" id="PS51038">
    <property type="entry name" value="BAH"/>
    <property type="match status" value="1"/>
</dbReference>
<dbReference type="Gene3D" id="2.30.30.490">
    <property type="match status" value="1"/>
</dbReference>
<evidence type="ECO:0000256" key="14">
    <source>
        <dbReference type="SAM" id="MobiDB-lite"/>
    </source>
</evidence>
<evidence type="ECO:0000256" key="5">
    <source>
        <dbReference type="ARBA" id="ARBA00022723"/>
    </source>
</evidence>
<evidence type="ECO:0000256" key="2">
    <source>
        <dbReference type="ARBA" id="ARBA00008398"/>
    </source>
</evidence>
<comment type="subcellular location">
    <subcellularLocation>
        <location evidence="1 13">Nucleus</location>
    </subcellularLocation>
</comment>
<comment type="similarity">
    <text evidence="2 13">Belongs to the ORC1 family.</text>
</comment>
<dbReference type="InterPro" id="IPR050311">
    <property type="entry name" value="ORC1/CDC6"/>
</dbReference>
<dbReference type="Pfam" id="PF17872">
    <property type="entry name" value="AAA_lid_10"/>
    <property type="match status" value="1"/>
</dbReference>
<evidence type="ECO:0000256" key="1">
    <source>
        <dbReference type="ARBA" id="ARBA00004123"/>
    </source>
</evidence>